<dbReference type="EMBL" id="JBBPBK010000001">
    <property type="protein sequence ID" value="KAK9292806.1"/>
    <property type="molecule type" value="Genomic_DNA"/>
</dbReference>
<feature type="domain" description="OVATE" evidence="7">
    <location>
        <begin position="27"/>
        <end position="86"/>
    </location>
</feature>
<organism evidence="8 9">
    <name type="scientific">Liquidambar formosana</name>
    <name type="common">Formosan gum</name>
    <dbReference type="NCBI Taxonomy" id="63359"/>
    <lineage>
        <taxon>Eukaryota</taxon>
        <taxon>Viridiplantae</taxon>
        <taxon>Streptophyta</taxon>
        <taxon>Embryophyta</taxon>
        <taxon>Tracheophyta</taxon>
        <taxon>Spermatophyta</taxon>
        <taxon>Magnoliopsida</taxon>
        <taxon>eudicotyledons</taxon>
        <taxon>Gunneridae</taxon>
        <taxon>Pentapetalae</taxon>
        <taxon>Saxifragales</taxon>
        <taxon>Altingiaceae</taxon>
        <taxon>Liquidambar</taxon>
    </lineage>
</organism>
<comment type="caution">
    <text evidence="8">The sequence shown here is derived from an EMBL/GenBank/DDBJ whole genome shotgun (WGS) entry which is preliminary data.</text>
</comment>
<dbReference type="InterPro" id="IPR006458">
    <property type="entry name" value="Ovate_C"/>
</dbReference>
<evidence type="ECO:0000259" key="7">
    <source>
        <dbReference type="PROSITE" id="PS51754"/>
    </source>
</evidence>
<protein>
    <recommendedName>
        <fullName evidence="6">Transcription repressor</fullName>
    </recommendedName>
    <alternativeName>
        <fullName evidence="6">Ovate family protein</fullName>
    </alternativeName>
</protein>
<evidence type="ECO:0000313" key="9">
    <source>
        <dbReference type="Proteomes" id="UP001415857"/>
    </source>
</evidence>
<dbReference type="NCBIfam" id="TIGR01568">
    <property type="entry name" value="A_thal_3678"/>
    <property type="match status" value="1"/>
</dbReference>
<dbReference type="PROSITE" id="PS51754">
    <property type="entry name" value="OVATE"/>
    <property type="match status" value="1"/>
</dbReference>
<gene>
    <name evidence="8" type="ORF">L1049_020786</name>
</gene>
<dbReference type="PANTHER" id="PTHR33057">
    <property type="entry name" value="TRANSCRIPTION REPRESSOR OFP7-RELATED"/>
    <property type="match status" value="1"/>
</dbReference>
<comment type="function">
    <text evidence="6">Transcriptional repressor that regulates multiple aspects of plant growth and development.</text>
</comment>
<reference evidence="8 9" key="1">
    <citation type="journal article" date="2024" name="Plant J.">
        <title>Genome sequences and population genomics reveal climatic adaptation and genomic divergence between two closely related sweetgum species.</title>
        <authorList>
            <person name="Xu W.Q."/>
            <person name="Ren C.Q."/>
            <person name="Zhang X.Y."/>
            <person name="Comes H.P."/>
            <person name="Liu X.H."/>
            <person name="Li Y.G."/>
            <person name="Kettle C.J."/>
            <person name="Jalonen R."/>
            <person name="Gaisberger H."/>
            <person name="Ma Y.Z."/>
            <person name="Qiu Y.X."/>
        </authorList>
    </citation>
    <scope>NUCLEOTIDE SEQUENCE [LARGE SCALE GENOMIC DNA]</scope>
    <source>
        <strain evidence="8">Hangzhou</strain>
    </source>
</reference>
<evidence type="ECO:0000313" key="8">
    <source>
        <dbReference type="EMBL" id="KAK9292806.1"/>
    </source>
</evidence>
<accession>A0AAP0S8E7</accession>
<name>A0AAP0S8E7_LIQFO</name>
<dbReference type="GO" id="GO:0005634">
    <property type="term" value="C:nucleus"/>
    <property type="evidence" value="ECO:0007669"/>
    <property type="project" value="UniProtKB-SubCell"/>
</dbReference>
<keyword evidence="3 6" id="KW-0805">Transcription regulation</keyword>
<evidence type="ECO:0000256" key="1">
    <source>
        <dbReference type="ARBA" id="ARBA00004123"/>
    </source>
</evidence>
<dbReference type="Pfam" id="PF04844">
    <property type="entry name" value="Ovate"/>
    <property type="match status" value="1"/>
</dbReference>
<evidence type="ECO:0000256" key="4">
    <source>
        <dbReference type="ARBA" id="ARBA00023163"/>
    </source>
</evidence>
<evidence type="ECO:0000256" key="2">
    <source>
        <dbReference type="ARBA" id="ARBA00022491"/>
    </source>
</evidence>
<comment type="subcellular location">
    <subcellularLocation>
        <location evidence="1 6">Nucleus</location>
    </subcellularLocation>
</comment>
<dbReference type="InterPro" id="IPR038933">
    <property type="entry name" value="Ovate"/>
</dbReference>
<keyword evidence="2 6" id="KW-0678">Repressor</keyword>
<evidence type="ECO:0000256" key="5">
    <source>
        <dbReference type="ARBA" id="ARBA00023242"/>
    </source>
</evidence>
<sequence length="104" mass="12454">MKKAKRKMKMAKEKTMEGRSALEGFAVVKCLFAPEQDFRDSMVEMIMEKRIRRPEELEELLASYLTLNSNEYHDLIIVVFRQVWFDLNQPCFDPELRNEHCCYD</sequence>
<dbReference type="Proteomes" id="UP001415857">
    <property type="component" value="Unassembled WGS sequence"/>
</dbReference>
<dbReference type="GO" id="GO:0045892">
    <property type="term" value="P:negative regulation of DNA-templated transcription"/>
    <property type="evidence" value="ECO:0007669"/>
    <property type="project" value="UniProtKB-UniRule"/>
</dbReference>
<keyword evidence="4 6" id="KW-0804">Transcription</keyword>
<evidence type="ECO:0000256" key="6">
    <source>
        <dbReference type="RuleBase" id="RU367028"/>
    </source>
</evidence>
<dbReference type="PANTHER" id="PTHR33057:SF82">
    <property type="entry name" value="TRANSCRIPTION REPRESSOR OFP5"/>
    <property type="match status" value="1"/>
</dbReference>
<evidence type="ECO:0000256" key="3">
    <source>
        <dbReference type="ARBA" id="ARBA00023015"/>
    </source>
</evidence>
<proteinExistence type="predicted"/>
<dbReference type="AlphaFoldDB" id="A0AAP0S8E7"/>
<keyword evidence="5 6" id="KW-0539">Nucleus</keyword>
<keyword evidence="9" id="KW-1185">Reference proteome</keyword>